<dbReference type="PROSITE" id="PS50157">
    <property type="entry name" value="ZINC_FINGER_C2H2_2"/>
    <property type="match status" value="1"/>
</dbReference>
<keyword evidence="1" id="KW-0863">Zinc-finger</keyword>
<dbReference type="HOGENOM" id="CLU_043182_0_0_1"/>
<evidence type="ECO:0000256" key="1">
    <source>
        <dbReference type="PROSITE-ProRule" id="PRU00042"/>
    </source>
</evidence>
<dbReference type="AlphaFoldDB" id="A0A0C9SKM9"/>
<evidence type="ECO:0000256" key="2">
    <source>
        <dbReference type="SAM" id="MobiDB-lite"/>
    </source>
</evidence>
<keyword evidence="1" id="KW-0862">Zinc</keyword>
<feature type="region of interest" description="Disordered" evidence="2">
    <location>
        <begin position="303"/>
        <end position="407"/>
    </location>
</feature>
<feature type="compositionally biased region" description="Low complexity" evidence="2">
    <location>
        <begin position="303"/>
        <end position="316"/>
    </location>
</feature>
<dbReference type="InterPro" id="IPR013087">
    <property type="entry name" value="Znf_C2H2_type"/>
</dbReference>
<organism evidence="4 5">
    <name type="scientific">Plicaturopsis crispa FD-325 SS-3</name>
    <dbReference type="NCBI Taxonomy" id="944288"/>
    <lineage>
        <taxon>Eukaryota</taxon>
        <taxon>Fungi</taxon>
        <taxon>Dikarya</taxon>
        <taxon>Basidiomycota</taxon>
        <taxon>Agaricomycotina</taxon>
        <taxon>Agaricomycetes</taxon>
        <taxon>Agaricomycetidae</taxon>
        <taxon>Amylocorticiales</taxon>
        <taxon>Amylocorticiaceae</taxon>
        <taxon>Plicatura</taxon>
        <taxon>Plicaturopsis crispa</taxon>
    </lineage>
</organism>
<dbReference type="GO" id="GO:0008270">
    <property type="term" value="F:zinc ion binding"/>
    <property type="evidence" value="ECO:0007669"/>
    <property type="project" value="UniProtKB-KW"/>
</dbReference>
<dbReference type="PROSITE" id="PS00028">
    <property type="entry name" value="ZINC_FINGER_C2H2_1"/>
    <property type="match status" value="1"/>
</dbReference>
<name>A0A0C9SKM9_PLICR</name>
<sequence>MSVPSLNSFPDDGAALSLLSLSIAASNAQPIPVAASTEPAVTTAGAGLSTSVGAAGLKHRRLSSTGAARRRMSDARDAATRPSPASLQTAANTLSSMASLSLSSTPPSNVEAESEAGDIKLGKKRGTIFTCESCSKVYRHPSCLIKHRWEHAPQWREASKFVLSKHQQVQLLEAAAILSHLSPDSATGTSLPEDRSLWPSFLSDGQLPPPTGSTPSSVPTKQIARSPAPHDYALPASQITEVRPGLLSVPTRSPAPVPIGSPASAPVPIASPHTQAKPHAEFYRYGSHQSYGGASYGSVSQSYGSAGYGSAVSQSYTRSDGTGWSLPRSSLRSVSDSSRSRSGSGSRSDDEDGDADYGFLKREDDDLSVGFSVREEDEEESGAGDGDGVRAKSTAGWDGMEMEMEMD</sequence>
<gene>
    <name evidence="4" type="ORF">PLICRDRAFT_46817</name>
</gene>
<feature type="region of interest" description="Disordered" evidence="2">
    <location>
        <begin position="97"/>
        <end position="116"/>
    </location>
</feature>
<feature type="region of interest" description="Disordered" evidence="2">
    <location>
        <begin position="183"/>
        <end position="223"/>
    </location>
</feature>
<reference evidence="4 5" key="1">
    <citation type="submission" date="2014-06" db="EMBL/GenBank/DDBJ databases">
        <title>Evolutionary Origins and Diversification of the Mycorrhizal Mutualists.</title>
        <authorList>
            <consortium name="DOE Joint Genome Institute"/>
            <consortium name="Mycorrhizal Genomics Consortium"/>
            <person name="Kohler A."/>
            <person name="Kuo A."/>
            <person name="Nagy L.G."/>
            <person name="Floudas D."/>
            <person name="Copeland A."/>
            <person name="Barry K.W."/>
            <person name="Cichocki N."/>
            <person name="Veneault-Fourrey C."/>
            <person name="LaButti K."/>
            <person name="Lindquist E.A."/>
            <person name="Lipzen A."/>
            <person name="Lundell T."/>
            <person name="Morin E."/>
            <person name="Murat C."/>
            <person name="Riley R."/>
            <person name="Ohm R."/>
            <person name="Sun H."/>
            <person name="Tunlid A."/>
            <person name="Henrissat B."/>
            <person name="Grigoriev I.V."/>
            <person name="Hibbett D.S."/>
            <person name="Martin F."/>
        </authorList>
    </citation>
    <scope>NUCLEOTIDE SEQUENCE [LARGE SCALE GENOMIC DNA]</scope>
    <source>
        <strain evidence="4 5">FD-325 SS-3</strain>
    </source>
</reference>
<evidence type="ECO:0000313" key="5">
    <source>
        <dbReference type="Proteomes" id="UP000053263"/>
    </source>
</evidence>
<accession>A0A0C9SKM9</accession>
<evidence type="ECO:0000259" key="3">
    <source>
        <dbReference type="PROSITE" id="PS50157"/>
    </source>
</evidence>
<keyword evidence="1" id="KW-0479">Metal-binding</keyword>
<proteinExistence type="predicted"/>
<feature type="region of interest" description="Disordered" evidence="2">
    <location>
        <begin position="59"/>
        <end position="87"/>
    </location>
</feature>
<feature type="compositionally biased region" description="Low complexity" evidence="2">
    <location>
        <begin position="328"/>
        <end position="346"/>
    </location>
</feature>
<feature type="domain" description="C2H2-type" evidence="3">
    <location>
        <begin position="129"/>
        <end position="156"/>
    </location>
</feature>
<dbReference type="EMBL" id="KN832573">
    <property type="protein sequence ID" value="KII84016.1"/>
    <property type="molecule type" value="Genomic_DNA"/>
</dbReference>
<feature type="compositionally biased region" description="Low complexity" evidence="2">
    <location>
        <begin position="97"/>
        <end position="109"/>
    </location>
</feature>
<evidence type="ECO:0000313" key="4">
    <source>
        <dbReference type="EMBL" id="KII84016.1"/>
    </source>
</evidence>
<dbReference type="OrthoDB" id="2152896at2759"/>
<protein>
    <recommendedName>
        <fullName evidence="3">C2H2-type domain-containing protein</fullName>
    </recommendedName>
</protein>
<dbReference type="Proteomes" id="UP000053263">
    <property type="component" value="Unassembled WGS sequence"/>
</dbReference>
<keyword evidence="5" id="KW-1185">Reference proteome</keyword>